<dbReference type="PANTHER" id="PTHR30404">
    <property type="entry name" value="N-ACETYLMURAMOYL-L-ALANINE AMIDASE"/>
    <property type="match status" value="1"/>
</dbReference>
<dbReference type="OrthoDB" id="9772024at2"/>
<dbReference type="PANTHER" id="PTHR30404:SF7">
    <property type="entry name" value="CELL WALL AMIDASE LYTH-RELATED"/>
    <property type="match status" value="1"/>
</dbReference>
<evidence type="ECO:0000259" key="4">
    <source>
        <dbReference type="SMART" id="SM00646"/>
    </source>
</evidence>
<dbReference type="RefSeq" id="WP_012596309.1">
    <property type="nucleotide sequence ID" value="NC_011726.1"/>
</dbReference>
<dbReference type="SUPFAM" id="SSF53187">
    <property type="entry name" value="Zn-dependent exopeptidases"/>
    <property type="match status" value="1"/>
</dbReference>
<dbReference type="CDD" id="cd02696">
    <property type="entry name" value="MurNAc-LAA"/>
    <property type="match status" value="1"/>
</dbReference>
<keyword evidence="2" id="KW-0961">Cell wall biogenesis/degradation</keyword>
<dbReference type="EMBL" id="CP001287">
    <property type="protein sequence ID" value="ACK67048.1"/>
    <property type="molecule type" value="Genomic_DNA"/>
</dbReference>
<organism evidence="5 6">
    <name type="scientific">Rippkaea orientalis (strain PCC 8801 / RF-1)</name>
    <name type="common">Cyanothece sp. (strain PCC 8801)</name>
    <dbReference type="NCBI Taxonomy" id="41431"/>
    <lineage>
        <taxon>Bacteria</taxon>
        <taxon>Bacillati</taxon>
        <taxon>Cyanobacteriota</taxon>
        <taxon>Cyanophyceae</taxon>
        <taxon>Oscillatoriophycideae</taxon>
        <taxon>Chroococcales</taxon>
        <taxon>Aphanothecaceae</taxon>
        <taxon>Rippkaea</taxon>
        <taxon>Rippkaea orientalis</taxon>
    </lineage>
</organism>
<reference evidence="6" key="1">
    <citation type="journal article" date="2011" name="MBio">
        <title>Novel metabolic attributes of the genus Cyanothece, comprising a group of unicellular nitrogen-fixing Cyanobacteria.</title>
        <authorList>
            <person name="Bandyopadhyay A."/>
            <person name="Elvitigala T."/>
            <person name="Welsh E."/>
            <person name="Stockel J."/>
            <person name="Liberton M."/>
            <person name="Min H."/>
            <person name="Sherman L.A."/>
            <person name="Pakrasi H.B."/>
        </authorList>
    </citation>
    <scope>NUCLEOTIDE SEQUENCE [LARGE SCALE GENOMIC DNA]</scope>
    <source>
        <strain evidence="6">PCC 8801</strain>
    </source>
</reference>
<evidence type="ECO:0000256" key="2">
    <source>
        <dbReference type="ARBA" id="ARBA00023316"/>
    </source>
</evidence>
<dbReference type="InterPro" id="IPR050695">
    <property type="entry name" value="N-acetylmuramoyl_amidase_3"/>
</dbReference>
<dbReference type="Pfam" id="PF01520">
    <property type="entry name" value="Amidase_3"/>
    <property type="match status" value="1"/>
</dbReference>
<evidence type="ECO:0000259" key="3">
    <source>
        <dbReference type="SMART" id="SM00287"/>
    </source>
</evidence>
<dbReference type="InterPro" id="IPR002508">
    <property type="entry name" value="MurNAc-LAA_cat"/>
</dbReference>
<sequence>MNRYLLNSTTLTLMIVGSYFGGMSLANAQQSLYLAYPPNNHETKAEQIFFIGTASPQGEVLINGQRIQRSRRGHFAPSFPLKVGKNEFILQYNQEEIKISVNRLSAVPKIAEGVAFVDNSLVPSSNISRLLGEPVCFSAMAASDAKVSVKIHNQTIPLLPQLNTLELPHNSALLTNNNQPINTSITKHEGCTSFSKIGQLENPKFELTLNNQTITQLGTGTVEILSPHQLEIVKITADKGVTRTGSSTDYSRLTPLPQGTIAAITAKEGEWLRLDYGAWIHQNETQSLGISSPPKSLIKSIQSRLVEGATEIIFPLQIPVPIIVKQESNKITLILHNTTAQTDTIRFPIDPIIKNLTWEQVTPNKIEYAFELKSKNQWGYDLKYEGTNLIFSLRHPPNMEPSTNQSLKGIKILLDPGHGGQESGAKGPNGYPEKSVNLSVSQLLKQELVKRGATVYMTRETDKDVSLQERVNLINKLQPTLSLSIHYNALPDGGDAMNTDGIGMFWYHPQAQDLSVFLHDYLTEKLNRPSYGVFWNNLALTRPHSTPSILLELGFMINPNEFEWIINDQEQQKLAKTLADGITKWFEQNKS</sequence>
<dbReference type="HOGENOM" id="CLU_031959_0_0_3"/>
<feature type="domain" description="SH3b" evidence="3">
    <location>
        <begin position="230"/>
        <end position="288"/>
    </location>
</feature>
<dbReference type="GO" id="GO:0071555">
    <property type="term" value="P:cell wall organization"/>
    <property type="evidence" value="ECO:0007669"/>
    <property type="project" value="UniProtKB-KW"/>
</dbReference>
<dbReference type="SMART" id="SM00287">
    <property type="entry name" value="SH3b"/>
    <property type="match status" value="1"/>
</dbReference>
<keyword evidence="1 5" id="KW-0378">Hydrolase</keyword>
<dbReference type="AlphaFoldDB" id="B7JX60"/>
<dbReference type="GO" id="GO:0008745">
    <property type="term" value="F:N-acetylmuramoyl-L-alanine amidase activity"/>
    <property type="evidence" value="ECO:0007669"/>
    <property type="project" value="InterPro"/>
</dbReference>
<dbReference type="Gene3D" id="3.40.630.40">
    <property type="entry name" value="Zn-dependent exopeptidases"/>
    <property type="match status" value="1"/>
</dbReference>
<proteinExistence type="predicted"/>
<dbReference type="SMART" id="SM00646">
    <property type="entry name" value="Ami_3"/>
    <property type="match status" value="1"/>
</dbReference>
<dbReference type="Proteomes" id="UP000008204">
    <property type="component" value="Chromosome"/>
</dbReference>
<evidence type="ECO:0000313" key="5">
    <source>
        <dbReference type="EMBL" id="ACK67048.1"/>
    </source>
</evidence>
<dbReference type="STRING" id="41431.PCC8801_3067"/>
<dbReference type="InterPro" id="IPR003646">
    <property type="entry name" value="SH3-like_bac-type"/>
</dbReference>
<evidence type="ECO:0000256" key="1">
    <source>
        <dbReference type="ARBA" id="ARBA00022801"/>
    </source>
</evidence>
<feature type="domain" description="MurNAc-LAA" evidence="4">
    <location>
        <begin position="471"/>
        <end position="583"/>
    </location>
</feature>
<dbReference type="GO" id="GO:0030288">
    <property type="term" value="C:outer membrane-bounded periplasmic space"/>
    <property type="evidence" value="ECO:0007669"/>
    <property type="project" value="TreeGrafter"/>
</dbReference>
<name>B7JX60_RIPO1</name>
<accession>B7JX60</accession>
<protein>
    <submittedName>
        <fullName evidence="5">Cell wall hydrolase/autolysin</fullName>
    </submittedName>
</protein>
<dbReference type="GO" id="GO:0009253">
    <property type="term" value="P:peptidoglycan catabolic process"/>
    <property type="evidence" value="ECO:0007669"/>
    <property type="project" value="InterPro"/>
</dbReference>
<keyword evidence="6" id="KW-1185">Reference proteome</keyword>
<dbReference type="eggNOG" id="COG0860">
    <property type="taxonomic scope" value="Bacteria"/>
</dbReference>
<gene>
    <name evidence="5" type="ordered locus">PCC8801_3067</name>
</gene>
<dbReference type="KEGG" id="cyp:PCC8801_3067"/>
<evidence type="ECO:0000313" key="6">
    <source>
        <dbReference type="Proteomes" id="UP000008204"/>
    </source>
</evidence>